<comment type="caution">
    <text evidence="1">The sequence shown here is derived from an EMBL/GenBank/DDBJ whole genome shotgun (WGS) entry which is preliminary data.</text>
</comment>
<dbReference type="RefSeq" id="WP_098703428.1">
    <property type="nucleotide sequence ID" value="NZ_NJGI01000005.1"/>
</dbReference>
<gene>
    <name evidence="1" type="ORF">RN96_10910</name>
</gene>
<sequence>MKKLLILLFRILFNRKSKVDSSTIDGENVKRVLYNSRTKDIFKVKMIDGGIVLYENGKYQAFYKNENIKEELDFANNVKNGIKLFK</sequence>
<dbReference type="EMBL" id="NJGI01000005">
    <property type="protein sequence ID" value="PGH20658.1"/>
    <property type="molecule type" value="Genomic_DNA"/>
</dbReference>
<evidence type="ECO:0000313" key="2">
    <source>
        <dbReference type="Proteomes" id="UP000222862"/>
    </source>
</evidence>
<protein>
    <submittedName>
        <fullName evidence="1">Uncharacterized protein</fullName>
    </submittedName>
</protein>
<organism evidence="1 2">
    <name type="scientific">Fusobacterium nucleatum subsp. polymorphum</name>
    <name type="common">Fusobacterium polymorphum</name>
    <dbReference type="NCBI Taxonomy" id="76857"/>
    <lineage>
        <taxon>Bacteria</taxon>
        <taxon>Fusobacteriati</taxon>
        <taxon>Fusobacteriota</taxon>
        <taxon>Fusobacteriia</taxon>
        <taxon>Fusobacteriales</taxon>
        <taxon>Fusobacteriaceae</taxon>
        <taxon>Fusobacterium</taxon>
    </lineage>
</organism>
<dbReference type="AlphaFoldDB" id="A0A2B7YII5"/>
<reference evidence="1 2" key="1">
    <citation type="submission" date="2017-06" db="EMBL/GenBank/DDBJ databases">
        <title>Genome sequencing of Fusobacterium nucleatum subsp. polymorphum KCOM 1232 (=ChDC F37).</title>
        <authorList>
            <person name="Kook J.-K."/>
            <person name="Park S.-N."/>
            <person name="Lim Y.K."/>
            <person name="Roh H."/>
        </authorList>
    </citation>
    <scope>NUCLEOTIDE SEQUENCE [LARGE SCALE GENOMIC DNA]</scope>
    <source>
        <strain evidence="2">KCOM 1232 ( ChDC F37)</strain>
    </source>
</reference>
<dbReference type="Proteomes" id="UP000222862">
    <property type="component" value="Unassembled WGS sequence"/>
</dbReference>
<proteinExistence type="predicted"/>
<accession>A0A2B7YII5</accession>
<name>A0A2B7YII5_FUSNP</name>
<evidence type="ECO:0000313" key="1">
    <source>
        <dbReference type="EMBL" id="PGH20658.1"/>
    </source>
</evidence>